<evidence type="ECO:0000259" key="2">
    <source>
        <dbReference type="Pfam" id="PF13403"/>
    </source>
</evidence>
<organism evidence="3 4">
    <name type="scientific">Litoreibacter ponti</name>
    <dbReference type="NCBI Taxonomy" id="1510457"/>
    <lineage>
        <taxon>Bacteria</taxon>
        <taxon>Pseudomonadati</taxon>
        <taxon>Pseudomonadota</taxon>
        <taxon>Alphaproteobacteria</taxon>
        <taxon>Rhodobacterales</taxon>
        <taxon>Roseobacteraceae</taxon>
        <taxon>Litoreibacter</taxon>
    </lineage>
</organism>
<accession>A0A2T6BFB1</accession>
<sequence>MPLATAPIPADPVAEPRRDSDLSAQALPISGFGAGTVVTTDDGPVPVEWLRRGDKVQTFGGGFKPVRWIGRDCLWAEPQQVPAVRLPVLSGVTEDSPMNPLIAARHRVVLTGWQVELYFGLESMLVEAKYVSPAQICFPDRATSKASCMHLLFEAPEIIQANGAWVETMQLSSGATQCLREDAAEKIDRLDLDLAAHAQPAMGVMHGWEAQQLGLDLAAMLDCDPLSIARA</sequence>
<keyword evidence="4" id="KW-1185">Reference proteome</keyword>
<evidence type="ECO:0000313" key="4">
    <source>
        <dbReference type="Proteomes" id="UP000243978"/>
    </source>
</evidence>
<dbReference type="InterPro" id="IPR036844">
    <property type="entry name" value="Hint_dom_sf"/>
</dbReference>
<dbReference type="Pfam" id="PF13403">
    <property type="entry name" value="Hint_2"/>
    <property type="match status" value="1"/>
</dbReference>
<proteinExistence type="predicted"/>
<reference evidence="3 4" key="1">
    <citation type="submission" date="2018-04" db="EMBL/GenBank/DDBJ databases">
        <title>Genomic Encyclopedia of Archaeal and Bacterial Type Strains, Phase II (KMG-II): from individual species to whole genera.</title>
        <authorList>
            <person name="Goeker M."/>
        </authorList>
    </citation>
    <scope>NUCLEOTIDE SEQUENCE [LARGE SCALE GENOMIC DNA]</scope>
    <source>
        <strain evidence="3 4">DSM 100977</strain>
    </source>
</reference>
<dbReference type="EMBL" id="QBKS01000002">
    <property type="protein sequence ID" value="PTX54753.1"/>
    <property type="molecule type" value="Genomic_DNA"/>
</dbReference>
<name>A0A2T6BFB1_9RHOB</name>
<evidence type="ECO:0000313" key="3">
    <source>
        <dbReference type="EMBL" id="PTX54753.1"/>
    </source>
</evidence>
<dbReference type="OrthoDB" id="6305173at2"/>
<gene>
    <name evidence="3" type="ORF">C8N43_3573</name>
</gene>
<feature type="region of interest" description="Disordered" evidence="1">
    <location>
        <begin position="1"/>
        <end position="20"/>
    </location>
</feature>
<protein>
    <submittedName>
        <fullName evidence="3">Hint domain-containing protein</fullName>
    </submittedName>
</protein>
<dbReference type="SUPFAM" id="SSF51294">
    <property type="entry name" value="Hedgehog/intein (Hint) domain"/>
    <property type="match status" value="1"/>
</dbReference>
<dbReference type="AlphaFoldDB" id="A0A2T6BFB1"/>
<comment type="caution">
    <text evidence="3">The sequence shown here is derived from an EMBL/GenBank/DDBJ whole genome shotgun (WGS) entry which is preliminary data.</text>
</comment>
<evidence type="ECO:0000256" key="1">
    <source>
        <dbReference type="SAM" id="MobiDB-lite"/>
    </source>
</evidence>
<feature type="domain" description="Hedgehog/Intein (Hint)" evidence="2">
    <location>
        <begin position="32"/>
        <end position="170"/>
    </location>
</feature>
<dbReference type="InterPro" id="IPR028992">
    <property type="entry name" value="Hedgehog/Intein_dom"/>
</dbReference>
<dbReference type="RefSeq" id="WP_107847055.1">
    <property type="nucleotide sequence ID" value="NZ_QBKS01000002.1"/>
</dbReference>
<dbReference type="Proteomes" id="UP000243978">
    <property type="component" value="Unassembled WGS sequence"/>
</dbReference>